<evidence type="ECO:0000256" key="1">
    <source>
        <dbReference type="SAM" id="MobiDB-lite"/>
    </source>
</evidence>
<keyword evidence="4" id="KW-1185">Reference proteome</keyword>
<dbReference type="InterPro" id="IPR010982">
    <property type="entry name" value="Lambda_DNA-bd_dom_sf"/>
</dbReference>
<dbReference type="CDD" id="cd00093">
    <property type="entry name" value="HTH_XRE"/>
    <property type="match status" value="1"/>
</dbReference>
<proteinExistence type="predicted"/>
<feature type="compositionally biased region" description="Basic and acidic residues" evidence="1">
    <location>
        <begin position="16"/>
        <end position="25"/>
    </location>
</feature>
<evidence type="ECO:0000313" key="4">
    <source>
        <dbReference type="Proteomes" id="UP000198949"/>
    </source>
</evidence>
<organism evidence="3 4">
    <name type="scientific">Glycomyces harbinensis</name>
    <dbReference type="NCBI Taxonomy" id="58114"/>
    <lineage>
        <taxon>Bacteria</taxon>
        <taxon>Bacillati</taxon>
        <taxon>Actinomycetota</taxon>
        <taxon>Actinomycetes</taxon>
        <taxon>Glycomycetales</taxon>
        <taxon>Glycomycetaceae</taxon>
        <taxon>Glycomyces</taxon>
    </lineage>
</organism>
<dbReference type="SUPFAM" id="SSF47413">
    <property type="entry name" value="lambda repressor-like DNA-binding domains"/>
    <property type="match status" value="1"/>
</dbReference>
<dbReference type="RefSeq" id="WP_091033325.1">
    <property type="nucleotide sequence ID" value="NZ_FNAD01000005.1"/>
</dbReference>
<accession>A0A1G6VWF6</accession>
<sequence>MAETPPLAATDASPATHEHSDRPADDAPGLGAEPLWRDALGDCLRDLRRGRGEKLSDTAGRAGISPQYLSEMERGVKDPSSEMIAAVAGALDLSLVDLTVAVAERLRTGEITASVSYGSRSAYALAA</sequence>
<dbReference type="GO" id="GO:0003677">
    <property type="term" value="F:DNA binding"/>
    <property type="evidence" value="ECO:0007669"/>
    <property type="project" value="InterPro"/>
</dbReference>
<feature type="domain" description="HTH cro/C1-type" evidence="2">
    <location>
        <begin position="44"/>
        <end position="98"/>
    </location>
</feature>
<feature type="region of interest" description="Disordered" evidence="1">
    <location>
        <begin position="1"/>
        <end position="33"/>
    </location>
</feature>
<dbReference type="SMART" id="SM00530">
    <property type="entry name" value="HTH_XRE"/>
    <property type="match status" value="1"/>
</dbReference>
<dbReference type="Gene3D" id="1.10.260.40">
    <property type="entry name" value="lambda repressor-like DNA-binding domains"/>
    <property type="match status" value="1"/>
</dbReference>
<dbReference type="STRING" id="58114.SAMN05216270_105172"/>
<protein>
    <submittedName>
        <fullName evidence="3">Transcriptional regulator, contains XRE-family HTH domain</fullName>
    </submittedName>
</protein>
<evidence type="ECO:0000313" key="3">
    <source>
        <dbReference type="EMBL" id="SDD57972.1"/>
    </source>
</evidence>
<name>A0A1G6VWF6_9ACTN</name>
<dbReference type="Pfam" id="PF13560">
    <property type="entry name" value="HTH_31"/>
    <property type="match status" value="1"/>
</dbReference>
<gene>
    <name evidence="3" type="ORF">SAMN05216270_105172</name>
</gene>
<dbReference type="AlphaFoldDB" id="A0A1G6VWF6"/>
<dbReference type="PROSITE" id="PS50943">
    <property type="entry name" value="HTH_CROC1"/>
    <property type="match status" value="1"/>
</dbReference>
<dbReference type="InterPro" id="IPR001387">
    <property type="entry name" value="Cro/C1-type_HTH"/>
</dbReference>
<dbReference type="EMBL" id="FNAD01000005">
    <property type="protein sequence ID" value="SDD57972.1"/>
    <property type="molecule type" value="Genomic_DNA"/>
</dbReference>
<evidence type="ECO:0000259" key="2">
    <source>
        <dbReference type="PROSITE" id="PS50943"/>
    </source>
</evidence>
<dbReference type="OrthoDB" id="3188736at2"/>
<reference evidence="4" key="1">
    <citation type="submission" date="2016-10" db="EMBL/GenBank/DDBJ databases">
        <authorList>
            <person name="Varghese N."/>
            <person name="Submissions S."/>
        </authorList>
    </citation>
    <scope>NUCLEOTIDE SEQUENCE [LARGE SCALE GENOMIC DNA]</scope>
    <source>
        <strain evidence="4">CGMCC 4.3516</strain>
    </source>
</reference>
<dbReference type="Proteomes" id="UP000198949">
    <property type="component" value="Unassembled WGS sequence"/>
</dbReference>